<comment type="caution">
    <text evidence="12">Lacks conserved residue(s) required for the propagation of feature annotation.</text>
</comment>
<comment type="function">
    <text evidence="12">Translocates 4-amino-4-deoxy-L-arabinose-phosphoundecaprenol (alpha-L-Ara4N-phosphoundecaprenol) from the cytoplasmic to the periplasmic side of the inner membrane.</text>
</comment>
<dbReference type="InterPro" id="IPR022832">
    <property type="entry name" value="Flippase_ArnF"/>
</dbReference>
<evidence type="ECO:0000256" key="5">
    <source>
        <dbReference type="ARBA" id="ARBA00022519"/>
    </source>
</evidence>
<comment type="similarity">
    <text evidence="12">Belongs to the ArnF family.</text>
</comment>
<feature type="transmembrane region" description="Helical" evidence="12">
    <location>
        <begin position="39"/>
        <end position="67"/>
    </location>
</feature>
<evidence type="ECO:0000313" key="14">
    <source>
        <dbReference type="Proteomes" id="UP001306592"/>
    </source>
</evidence>
<comment type="subcellular location">
    <subcellularLocation>
        <location evidence="12">Cell inner membrane</location>
        <topology evidence="12">Multi-pass membrane protein</topology>
    </subcellularLocation>
    <subcellularLocation>
        <location evidence="1">Cell membrane</location>
        <topology evidence="1">Multi-pass membrane protein</topology>
    </subcellularLocation>
</comment>
<evidence type="ECO:0000256" key="12">
    <source>
        <dbReference type="HAMAP-Rule" id="MF_00538"/>
    </source>
</evidence>
<keyword evidence="6 12" id="KW-0441">Lipid A biosynthesis</keyword>
<keyword evidence="3 12" id="KW-1003">Cell membrane</keyword>
<comment type="caution">
    <text evidence="13">The sequence shown here is derived from an EMBL/GenBank/DDBJ whole genome shotgun (WGS) entry which is preliminary data.</text>
</comment>
<organism evidence="13 14">
    <name type="scientific">Erwinia aphidicola</name>
    <dbReference type="NCBI Taxonomy" id="68334"/>
    <lineage>
        <taxon>Bacteria</taxon>
        <taxon>Pseudomonadati</taxon>
        <taxon>Pseudomonadota</taxon>
        <taxon>Gammaproteobacteria</taxon>
        <taxon>Enterobacterales</taxon>
        <taxon>Erwiniaceae</taxon>
        <taxon>Erwinia</taxon>
    </lineage>
</organism>
<comment type="pathway">
    <text evidence="12">Bacterial outer membrane biogenesis; lipopolysaccharide biosynthesis.</text>
</comment>
<evidence type="ECO:0000256" key="10">
    <source>
        <dbReference type="ARBA" id="ARBA00023098"/>
    </source>
</evidence>
<evidence type="ECO:0000256" key="8">
    <source>
        <dbReference type="ARBA" id="ARBA00022985"/>
    </source>
</evidence>
<feature type="transmembrane region" description="Helical" evidence="12">
    <location>
        <begin position="79"/>
        <end position="96"/>
    </location>
</feature>
<keyword evidence="9 12" id="KW-1133">Transmembrane helix</keyword>
<comment type="subunit">
    <text evidence="12">Heterodimer of ArnE and ArnF.</text>
</comment>
<dbReference type="HAMAP" id="MF_00538">
    <property type="entry name" value="Flippase_ArnF"/>
    <property type="match status" value="1"/>
</dbReference>
<protein>
    <recommendedName>
        <fullName evidence="12">Probable 4-amino-4-deoxy-L-arabinose-phosphoundecaprenol flippase subunit ArnF</fullName>
        <shortName evidence="12">L-Ara4N-phosphoundecaprenol flippase subunit ArnF</shortName>
    </recommendedName>
    <alternativeName>
        <fullName evidence="12">Undecaprenyl phosphate-aminoarabinose flippase subunit ArnF</fullName>
    </alternativeName>
</protein>
<evidence type="ECO:0000256" key="4">
    <source>
        <dbReference type="ARBA" id="ARBA00022516"/>
    </source>
</evidence>
<accession>A0ABU8DA16</accession>
<keyword evidence="5 12" id="KW-0997">Cell inner membrane</keyword>
<dbReference type="PANTHER" id="PTHR30561:SF9">
    <property type="entry name" value="4-AMINO-4-DEOXY-L-ARABINOSE-PHOSPHOUNDECAPRENOL FLIPPASE SUBUNIT ARNF-RELATED"/>
    <property type="match status" value="1"/>
</dbReference>
<evidence type="ECO:0000256" key="2">
    <source>
        <dbReference type="ARBA" id="ARBA00022448"/>
    </source>
</evidence>
<dbReference type="Gene3D" id="1.10.3730.20">
    <property type="match status" value="1"/>
</dbReference>
<keyword evidence="8 12" id="KW-0448">Lipopolysaccharide biosynthesis</keyword>
<evidence type="ECO:0000256" key="7">
    <source>
        <dbReference type="ARBA" id="ARBA00022692"/>
    </source>
</evidence>
<evidence type="ECO:0000256" key="6">
    <source>
        <dbReference type="ARBA" id="ARBA00022556"/>
    </source>
</evidence>
<dbReference type="SUPFAM" id="SSF103481">
    <property type="entry name" value="Multidrug resistance efflux transporter EmrE"/>
    <property type="match status" value="1"/>
</dbReference>
<dbReference type="RefSeq" id="WP_099754946.1">
    <property type="nucleotide sequence ID" value="NZ_CP142210.1"/>
</dbReference>
<gene>
    <name evidence="12 13" type="primary">arnF</name>
    <name evidence="13" type="ORF">V8N49_01510</name>
</gene>
<keyword evidence="14" id="KW-1185">Reference proteome</keyword>
<keyword evidence="4 12" id="KW-0444">Lipid biosynthesis</keyword>
<keyword evidence="11 12" id="KW-0472">Membrane</keyword>
<evidence type="ECO:0000256" key="3">
    <source>
        <dbReference type="ARBA" id="ARBA00022475"/>
    </source>
</evidence>
<evidence type="ECO:0000313" key="13">
    <source>
        <dbReference type="EMBL" id="MEI2680351.1"/>
    </source>
</evidence>
<dbReference type="NCBIfam" id="NF002816">
    <property type="entry name" value="PRK02971.1-2"/>
    <property type="match status" value="1"/>
</dbReference>
<dbReference type="EMBL" id="JBANEI010000001">
    <property type="protein sequence ID" value="MEI2680351.1"/>
    <property type="molecule type" value="Genomic_DNA"/>
</dbReference>
<evidence type="ECO:0000256" key="9">
    <source>
        <dbReference type="ARBA" id="ARBA00022989"/>
    </source>
</evidence>
<dbReference type="InterPro" id="IPR037185">
    <property type="entry name" value="EmrE-like"/>
</dbReference>
<dbReference type="InterPro" id="IPR000390">
    <property type="entry name" value="Small_drug/metabolite_transptr"/>
</dbReference>
<dbReference type="Proteomes" id="UP001306592">
    <property type="component" value="Unassembled WGS sequence"/>
</dbReference>
<feature type="transmembrane region" description="Helical" evidence="12">
    <location>
        <begin position="102"/>
        <end position="121"/>
    </location>
</feature>
<keyword evidence="10 12" id="KW-0443">Lipid metabolism</keyword>
<evidence type="ECO:0000256" key="11">
    <source>
        <dbReference type="ARBA" id="ARBA00023136"/>
    </source>
</evidence>
<dbReference type="GeneID" id="89476450"/>
<keyword evidence="2 12" id="KW-0813">Transport</keyword>
<keyword evidence="7 12" id="KW-0812">Transmembrane</keyword>
<name>A0ABU8DA16_ERWAP</name>
<evidence type="ECO:0000256" key="1">
    <source>
        <dbReference type="ARBA" id="ARBA00004651"/>
    </source>
</evidence>
<reference evidence="13 14" key="1">
    <citation type="submission" date="2024-02" db="EMBL/GenBank/DDBJ databases">
        <title>First report Erwinia aphidicola in onion in Chile.</title>
        <authorList>
            <person name="Valenzuela M."/>
            <person name="Pena M."/>
            <person name="Dutta B."/>
        </authorList>
    </citation>
    <scope>NUCLEOTIDE SEQUENCE [LARGE SCALE GENOMIC DNA]</scope>
    <source>
        <strain evidence="13 14">QCJ3A</strain>
    </source>
</reference>
<dbReference type="PANTHER" id="PTHR30561">
    <property type="entry name" value="SMR FAMILY PROTON-DEPENDENT DRUG EFFLUX TRANSPORTER SUGE"/>
    <property type="match status" value="1"/>
</dbReference>
<sequence>MGWLLAYCSVLLVSAAQLLLKWAMVRLPAIGDPSAFFTVLFSLVPAVQALLAGLLAYALSMLCWLLALQRIALSRAYPLLSLSYLLVWAAALWLPGLNEEFVWGKLAGGGLILAGLLLICWPQKKTR</sequence>
<proteinExistence type="inferred from homology"/>